<dbReference type="CDD" id="cd11334">
    <property type="entry name" value="AmyAc_TreS"/>
    <property type="match status" value="1"/>
</dbReference>
<comment type="catalytic activity">
    <reaction evidence="1">
        <text>D-maltose = alpha,alpha-trehalose</text>
        <dbReference type="Rhea" id="RHEA:15145"/>
        <dbReference type="ChEBI" id="CHEBI:16551"/>
        <dbReference type="ChEBI" id="CHEBI:17306"/>
        <dbReference type="EC" id="5.4.99.16"/>
    </reaction>
</comment>
<evidence type="ECO:0000313" key="10">
    <source>
        <dbReference type="EMBL" id="AMY07404.1"/>
    </source>
</evidence>
<evidence type="ECO:0000256" key="1">
    <source>
        <dbReference type="ARBA" id="ARBA00001595"/>
    </source>
</evidence>
<evidence type="ECO:0000256" key="6">
    <source>
        <dbReference type="ARBA" id="ARBA00023235"/>
    </source>
</evidence>
<dbReference type="InterPro" id="IPR013780">
    <property type="entry name" value="Glyco_hydro_b"/>
</dbReference>
<protein>
    <recommendedName>
        <fullName evidence="3">maltose alpha-D-glucosyltransferase</fullName>
        <ecNumber evidence="3">5.4.99.16</ecNumber>
    </recommendedName>
    <alternativeName>
        <fullName evidence="7">Maltose alpha-D-glucosyltransferase</fullName>
    </alternativeName>
</protein>
<keyword evidence="6" id="KW-0413">Isomerase</keyword>
<dbReference type="Pfam" id="PF16657">
    <property type="entry name" value="Malt_amylase_C"/>
    <property type="match status" value="1"/>
</dbReference>
<dbReference type="InterPro" id="IPR045857">
    <property type="entry name" value="O16G_dom_2"/>
</dbReference>
<dbReference type="SMART" id="SM00642">
    <property type="entry name" value="Aamy"/>
    <property type="match status" value="1"/>
</dbReference>
<feature type="region of interest" description="Disordered" evidence="8">
    <location>
        <begin position="939"/>
        <end position="960"/>
    </location>
</feature>
<dbReference type="PANTHER" id="PTHR10357:SF219">
    <property type="entry name" value="MALTOSE ALPHA-D-GLUCOSYLTRANSFERASE"/>
    <property type="match status" value="1"/>
</dbReference>
<evidence type="ECO:0000256" key="5">
    <source>
        <dbReference type="ARBA" id="ARBA00022837"/>
    </source>
</evidence>
<keyword evidence="5" id="KW-0106">Calcium</keyword>
<dbReference type="GO" id="GO:0016798">
    <property type="term" value="F:hydrolase activity, acting on glycosyl bonds"/>
    <property type="evidence" value="ECO:0007669"/>
    <property type="project" value="UniProtKB-KW"/>
</dbReference>
<dbReference type="KEGG" id="abac:LuPra_00576"/>
<proteinExistence type="inferred from homology"/>
<dbReference type="InterPro" id="IPR032091">
    <property type="entry name" value="Malt_amylase-like_C"/>
</dbReference>
<dbReference type="Gene3D" id="3.20.20.80">
    <property type="entry name" value="Glycosidases"/>
    <property type="match status" value="1"/>
</dbReference>
<evidence type="ECO:0000256" key="8">
    <source>
        <dbReference type="SAM" id="MobiDB-lite"/>
    </source>
</evidence>
<reference evidence="11" key="2">
    <citation type="submission" date="2016-04" db="EMBL/GenBank/DDBJ databases">
        <title>First Complete Genome Sequence of a Subdivision 6 Acidobacterium.</title>
        <authorList>
            <person name="Huang S."/>
            <person name="Vieira S."/>
            <person name="Bunk B."/>
            <person name="Riedel T."/>
            <person name="Sproeer C."/>
            <person name="Overmann J."/>
        </authorList>
    </citation>
    <scope>NUCLEOTIDE SEQUENCE [LARGE SCALE GENOMIC DNA]</scope>
    <source>
        <strain evidence="11">DSM 100886 HEG_-6_39</strain>
    </source>
</reference>
<reference evidence="10 11" key="1">
    <citation type="journal article" date="2016" name="Genome Announc.">
        <title>First Complete Genome Sequence of a Subdivision 6 Acidobacterium Strain.</title>
        <authorList>
            <person name="Huang S."/>
            <person name="Vieira S."/>
            <person name="Bunk B."/>
            <person name="Riedel T."/>
            <person name="Sproer C."/>
            <person name="Overmann J."/>
        </authorList>
    </citation>
    <scope>NUCLEOTIDE SEQUENCE [LARGE SCALE GENOMIC DNA]</scope>
    <source>
        <strain evidence="11">DSM 100886 HEG_-6_39</strain>
    </source>
</reference>
<evidence type="ECO:0000259" key="9">
    <source>
        <dbReference type="SMART" id="SM00642"/>
    </source>
</evidence>
<dbReference type="AlphaFoldDB" id="A0A143PI14"/>
<dbReference type="InterPro" id="IPR006047">
    <property type="entry name" value="GH13_cat_dom"/>
</dbReference>
<dbReference type="Pfam" id="PF00128">
    <property type="entry name" value="Alpha-amylase"/>
    <property type="match status" value="2"/>
</dbReference>
<dbReference type="SUPFAM" id="SSF51445">
    <property type="entry name" value="(Trans)glycosidases"/>
    <property type="match status" value="1"/>
</dbReference>
<keyword evidence="10" id="KW-0378">Hydrolase</keyword>
<comment type="similarity">
    <text evidence="2">Belongs to the glycosyl hydrolase 13 family. TreS subfamily.</text>
</comment>
<evidence type="ECO:0000256" key="4">
    <source>
        <dbReference type="ARBA" id="ARBA00022723"/>
    </source>
</evidence>
<feature type="domain" description="Glycosyl hydrolase family 13 catalytic" evidence="9">
    <location>
        <begin position="20"/>
        <end position="419"/>
    </location>
</feature>
<dbReference type="Gene3D" id="3.90.400.10">
    <property type="entry name" value="Oligo-1,6-glucosidase, Domain 2"/>
    <property type="match status" value="1"/>
</dbReference>
<keyword evidence="11" id="KW-1185">Reference proteome</keyword>
<dbReference type="GO" id="GO:0047471">
    <property type="term" value="F:maltose alpha-D-glucosyltransferase activity"/>
    <property type="evidence" value="ECO:0007669"/>
    <property type="project" value="UniProtKB-EC"/>
</dbReference>
<dbReference type="InterPro" id="IPR012810">
    <property type="entry name" value="TreS/a-amylase_N"/>
</dbReference>
<dbReference type="OrthoDB" id="9805159at2"/>
<dbReference type="RefSeq" id="WP_110169358.1">
    <property type="nucleotide sequence ID" value="NZ_CP015136.1"/>
</dbReference>
<dbReference type="GO" id="GO:0046872">
    <property type="term" value="F:metal ion binding"/>
    <property type="evidence" value="ECO:0007669"/>
    <property type="project" value="UniProtKB-KW"/>
</dbReference>
<dbReference type="STRING" id="1855912.LuPra_00576"/>
<keyword evidence="10" id="KW-0326">Glycosidase</keyword>
<keyword evidence="4" id="KW-0479">Metal-binding</keyword>
<dbReference type="NCBIfam" id="TIGR02456">
    <property type="entry name" value="treS_nterm"/>
    <property type="match status" value="1"/>
</dbReference>
<evidence type="ECO:0000313" key="11">
    <source>
        <dbReference type="Proteomes" id="UP000076079"/>
    </source>
</evidence>
<dbReference type="PANTHER" id="PTHR10357">
    <property type="entry name" value="ALPHA-AMYLASE FAMILY MEMBER"/>
    <property type="match status" value="1"/>
</dbReference>
<dbReference type="FunFam" id="3.20.20.80:FF:000055">
    <property type="entry name" value="Trehalose synthase"/>
    <property type="match status" value="1"/>
</dbReference>
<dbReference type="PATRIC" id="fig|1813736.3.peg.601"/>
<dbReference type="Gene3D" id="2.60.40.1180">
    <property type="entry name" value="Golgi alpha-mannosidase II"/>
    <property type="match status" value="1"/>
</dbReference>
<evidence type="ECO:0000256" key="7">
    <source>
        <dbReference type="ARBA" id="ARBA00031378"/>
    </source>
</evidence>
<gene>
    <name evidence="10" type="primary">treS_1</name>
    <name evidence="10" type="ORF">LuPra_00576</name>
</gene>
<evidence type="ECO:0000256" key="3">
    <source>
        <dbReference type="ARBA" id="ARBA00012619"/>
    </source>
</evidence>
<dbReference type="EC" id="5.4.99.16" evidence="3"/>
<dbReference type="Proteomes" id="UP000076079">
    <property type="component" value="Chromosome"/>
</dbReference>
<name>A0A143PI14_LUTPR</name>
<dbReference type="SUPFAM" id="SSF51011">
    <property type="entry name" value="Glycosyl hydrolase domain"/>
    <property type="match status" value="1"/>
</dbReference>
<organism evidence="10 11">
    <name type="scientific">Luteitalea pratensis</name>
    <dbReference type="NCBI Taxonomy" id="1855912"/>
    <lineage>
        <taxon>Bacteria</taxon>
        <taxon>Pseudomonadati</taxon>
        <taxon>Acidobacteriota</taxon>
        <taxon>Vicinamibacteria</taxon>
        <taxon>Vicinamibacterales</taxon>
        <taxon>Vicinamibacteraceae</taxon>
        <taxon>Luteitalea</taxon>
    </lineage>
</organism>
<sequence>MEEFSRPTQPDWYKDAVIYQVHVRTFFDGNDDGIGDFVGLVRKLDYLQALGINTIWILPFYPSPLRDDGYDIAHYQGVHPAYGTLRDVRRFLREAHARGLRVITELVMNHTSDQHPWFQAARHAPPGSPARDFYVWSDTNRKYEDTRVIFTDTETSNWTWDPAAGAFYWHRFFHHQPDLNFENPRVIRAMLRAMRFWLDLGVDAFRLDAIPYLIEREGTSCESLPETHAIIRQVRKFMDAEYPGRVLLAEANQWPSDVSAYFGSGDECHMAFHFPLMPRLYMGIEREDREPIVEILRQTPDIPASCQWALFLRNHDELTLEMVTPEEREYMYGAFAEDPRMRINVGIRRRLAPLLDGDRRRVELLTVLLLSLPGTPVVYYGDEIGMGDNIYLSDRHGVRTPMQWTGDRNGGFSRADPQRLCAPPVMDPVFGFQAVNVEAQERSPASLLNWTRRMIAMRQAHPTFGRGAIEFVETGNRKVLAFLRTHQDDTVLVVANLSAHVQAAQVQTRHDRVHVEMLGSTRMPPLERGGLGLTLAPYGWYWLHVLDANDPRVQGEAVADQRRHAMPDLLVSERWDTLFDGPGRAILERRYLRPYLERQSWYRAPGASVRSVRIASHALARGGADPIVLAAVDVESDVDTYRYGLVLTFTSGLRGEEILERHPDRVLARIAGARRGTLHEVIEADAARVLMRMLTDGTRLAGRDGIFDAASQGPAVLADHEPYTLMPTTLGQTVITCGAAAELKIRRRLLPGRSHEQLLLGALAHNLDVELPMAYANLDLLTPDNRRWPFVLLRSQVPFTDDGWDRSRQLAQRWIAEPRTMADRPDPFAWLREGRDAPRLDSEPLHEVEAMARVMGRRVAATHMAIVATGAANAAQDAAGSDTFPSKDRELADAALAALSDLPDQVRSRWATLIDSPAGRRILASRQVLGALARWRWSDGEPAPVDPDDSTPGTRGTSDYGERDIAALAADLAYAALTALQQAGHRDPQDPAARAWWSIATWALVRGWQEELAAAGTSTGSVSDLIEGLRVGLLWRLLVDAVSAGEDRRHQAQAVLQDLAARPVGDR</sequence>
<evidence type="ECO:0000256" key="2">
    <source>
        <dbReference type="ARBA" id="ARBA00005496"/>
    </source>
</evidence>
<dbReference type="GO" id="GO:0005975">
    <property type="term" value="P:carbohydrate metabolic process"/>
    <property type="evidence" value="ECO:0007669"/>
    <property type="project" value="InterPro"/>
</dbReference>
<dbReference type="InterPro" id="IPR017853">
    <property type="entry name" value="GH"/>
</dbReference>
<dbReference type="EMBL" id="CP015136">
    <property type="protein sequence ID" value="AMY07404.1"/>
    <property type="molecule type" value="Genomic_DNA"/>
</dbReference>
<accession>A0A143PI14</accession>